<dbReference type="Proteomes" id="UP001163321">
    <property type="component" value="Chromosome 3"/>
</dbReference>
<name>A0ACC0W7X7_9STRA</name>
<gene>
    <name evidence="1" type="ORF">PsorP6_008052</name>
</gene>
<keyword evidence="2" id="KW-1185">Reference proteome</keyword>
<protein>
    <submittedName>
        <fullName evidence="1">Uncharacterized protein</fullName>
    </submittedName>
</protein>
<evidence type="ECO:0000313" key="1">
    <source>
        <dbReference type="EMBL" id="KAI9914745.1"/>
    </source>
</evidence>
<comment type="caution">
    <text evidence="1">The sequence shown here is derived from an EMBL/GenBank/DDBJ whole genome shotgun (WGS) entry which is preliminary data.</text>
</comment>
<proteinExistence type="predicted"/>
<accession>A0ACC0W7X7</accession>
<dbReference type="EMBL" id="CM047582">
    <property type="protein sequence ID" value="KAI9914745.1"/>
    <property type="molecule type" value="Genomic_DNA"/>
</dbReference>
<organism evidence="1 2">
    <name type="scientific">Peronosclerospora sorghi</name>
    <dbReference type="NCBI Taxonomy" id="230839"/>
    <lineage>
        <taxon>Eukaryota</taxon>
        <taxon>Sar</taxon>
        <taxon>Stramenopiles</taxon>
        <taxon>Oomycota</taxon>
        <taxon>Peronosporomycetes</taxon>
        <taxon>Peronosporales</taxon>
        <taxon>Peronosporaceae</taxon>
        <taxon>Peronosclerospora</taxon>
    </lineage>
</organism>
<reference evidence="1 2" key="1">
    <citation type="journal article" date="2022" name="bioRxiv">
        <title>The genome of the oomycete Peronosclerospora sorghi, a cosmopolitan pathogen of maize and sorghum, is inflated with dispersed pseudogenes.</title>
        <authorList>
            <person name="Fletcher K."/>
            <person name="Martin F."/>
            <person name="Isakeit T."/>
            <person name="Cavanaugh K."/>
            <person name="Magill C."/>
            <person name="Michelmore R."/>
        </authorList>
    </citation>
    <scope>NUCLEOTIDE SEQUENCE [LARGE SCALE GENOMIC DNA]</scope>
    <source>
        <strain evidence="1">P6</strain>
    </source>
</reference>
<sequence length="126" mass="14091">MRSKGSLDVRNSLGVNSGYNCKTLDNLAHTIQGTYHLSANEGRWPASSRALSHLLATFVMSARKSHRSICHLSRFGDQAYMNFTRKSKMAHCEIAEAKASEINGAQYPIIPICILCLWRLSEIFMS</sequence>
<evidence type="ECO:0000313" key="2">
    <source>
        <dbReference type="Proteomes" id="UP001163321"/>
    </source>
</evidence>